<dbReference type="EMBL" id="KB932203">
    <property type="protein sequence ID" value="KCV71371.1"/>
    <property type="molecule type" value="Genomic_DNA"/>
</dbReference>
<evidence type="ECO:0000256" key="2">
    <source>
        <dbReference type="SAM" id="MobiDB-lite"/>
    </source>
</evidence>
<dbReference type="FunFam" id="1.10.10.750:FF:000007">
    <property type="entry name" value="TBC1 domain family member"/>
    <property type="match status" value="1"/>
</dbReference>
<feature type="region of interest" description="Disordered" evidence="2">
    <location>
        <begin position="224"/>
        <end position="289"/>
    </location>
</feature>
<feature type="region of interest" description="Disordered" evidence="2">
    <location>
        <begin position="26"/>
        <end position="96"/>
    </location>
</feature>
<dbReference type="FunFam" id="1.10.8.270:FF:000004">
    <property type="entry name" value="TBC1 domain family, member 22B"/>
    <property type="match status" value="1"/>
</dbReference>
<dbReference type="RefSeq" id="XP_009494495.1">
    <property type="nucleotide sequence ID" value="XM_009496220.1"/>
</dbReference>
<dbReference type="InterPro" id="IPR000195">
    <property type="entry name" value="Rab-GAP-TBC_dom"/>
</dbReference>
<feature type="compositionally biased region" description="Polar residues" evidence="2">
    <location>
        <begin position="239"/>
        <end position="258"/>
    </location>
</feature>
<dbReference type="SUPFAM" id="SSF47923">
    <property type="entry name" value="Ypt/Rab-GAP domain of gyp1p"/>
    <property type="match status" value="2"/>
</dbReference>
<feature type="region of interest" description="Disordered" evidence="2">
    <location>
        <begin position="340"/>
        <end position="386"/>
    </location>
</feature>
<protein>
    <recommendedName>
        <fullName evidence="3">Rab-GAP TBC domain-containing protein</fullName>
    </recommendedName>
</protein>
<dbReference type="PROSITE" id="PS50086">
    <property type="entry name" value="TBC_RABGAP"/>
    <property type="match status" value="1"/>
</dbReference>
<name>A0A058ZBR5_FONAL</name>
<dbReference type="PANTHER" id="PTHR22957">
    <property type="entry name" value="TBC1 DOMAIN FAMILY MEMBER GTPASE-ACTIVATING PROTEIN"/>
    <property type="match status" value="1"/>
</dbReference>
<organism evidence="4">
    <name type="scientific">Fonticula alba</name>
    <name type="common">Slime mold</name>
    <dbReference type="NCBI Taxonomy" id="691883"/>
    <lineage>
        <taxon>Eukaryota</taxon>
        <taxon>Rotosphaerida</taxon>
        <taxon>Fonticulaceae</taxon>
        <taxon>Fonticula</taxon>
    </lineage>
</organism>
<gene>
    <name evidence="4" type="ORF">H696_02323</name>
</gene>
<evidence type="ECO:0000256" key="1">
    <source>
        <dbReference type="ARBA" id="ARBA00022468"/>
    </source>
</evidence>
<dbReference type="Proteomes" id="UP000030693">
    <property type="component" value="Unassembled WGS sequence"/>
</dbReference>
<feature type="compositionally biased region" description="Polar residues" evidence="2">
    <location>
        <begin position="268"/>
        <end position="283"/>
    </location>
</feature>
<feature type="compositionally biased region" description="Pro residues" evidence="2">
    <location>
        <begin position="32"/>
        <end position="45"/>
    </location>
</feature>
<feature type="domain" description="Rab-GAP TBC" evidence="3">
    <location>
        <begin position="413"/>
        <end position="644"/>
    </location>
</feature>
<dbReference type="SMART" id="SM00164">
    <property type="entry name" value="TBC"/>
    <property type="match status" value="1"/>
</dbReference>
<evidence type="ECO:0000259" key="3">
    <source>
        <dbReference type="PROSITE" id="PS50086"/>
    </source>
</evidence>
<proteinExistence type="predicted"/>
<keyword evidence="5" id="KW-1185">Reference proteome</keyword>
<dbReference type="OrthoDB" id="26371at2759"/>
<accession>A0A058ZBR5</accession>
<dbReference type="GO" id="GO:0005096">
    <property type="term" value="F:GTPase activator activity"/>
    <property type="evidence" value="ECO:0007669"/>
    <property type="project" value="UniProtKB-KW"/>
</dbReference>
<dbReference type="Pfam" id="PF00566">
    <property type="entry name" value="RabGAP-TBC"/>
    <property type="match status" value="1"/>
</dbReference>
<feature type="compositionally biased region" description="Low complexity" evidence="2">
    <location>
        <begin position="46"/>
        <end position="56"/>
    </location>
</feature>
<dbReference type="InterPro" id="IPR035969">
    <property type="entry name" value="Rab-GAP_TBC_sf"/>
</dbReference>
<dbReference type="AlphaFoldDB" id="A0A058ZBR5"/>
<dbReference type="GO" id="GO:0005794">
    <property type="term" value="C:Golgi apparatus"/>
    <property type="evidence" value="ECO:0007669"/>
    <property type="project" value="TreeGrafter"/>
</dbReference>
<dbReference type="Gene3D" id="1.10.8.270">
    <property type="entry name" value="putative rabgap domain of human tbc1 domain family member 14 like domains"/>
    <property type="match status" value="1"/>
</dbReference>
<reference evidence="4" key="1">
    <citation type="submission" date="2013-04" db="EMBL/GenBank/DDBJ databases">
        <title>The Genome Sequence of Fonticula alba ATCC 38817.</title>
        <authorList>
            <consortium name="The Broad Institute Genomics Platform"/>
            <person name="Russ C."/>
            <person name="Cuomo C."/>
            <person name="Burger G."/>
            <person name="Gray M.W."/>
            <person name="Holland P.W.H."/>
            <person name="King N."/>
            <person name="Lang F.B.F."/>
            <person name="Roger A.J."/>
            <person name="Ruiz-Trillo I."/>
            <person name="Brown M."/>
            <person name="Walker B."/>
            <person name="Young S."/>
            <person name="Zeng Q."/>
            <person name="Gargeya S."/>
            <person name="Fitzgerald M."/>
            <person name="Haas B."/>
            <person name="Abouelleil A."/>
            <person name="Allen A.W."/>
            <person name="Alvarado L."/>
            <person name="Arachchi H.M."/>
            <person name="Berlin A.M."/>
            <person name="Chapman S.B."/>
            <person name="Gainer-Dewar J."/>
            <person name="Goldberg J."/>
            <person name="Griggs A."/>
            <person name="Gujja S."/>
            <person name="Hansen M."/>
            <person name="Howarth C."/>
            <person name="Imamovic A."/>
            <person name="Ireland A."/>
            <person name="Larimer J."/>
            <person name="McCowan C."/>
            <person name="Murphy C."/>
            <person name="Pearson M."/>
            <person name="Poon T.W."/>
            <person name="Priest M."/>
            <person name="Roberts A."/>
            <person name="Saif S."/>
            <person name="Shea T."/>
            <person name="Sisk P."/>
            <person name="Sykes S."/>
            <person name="Wortman J."/>
            <person name="Nusbaum C."/>
            <person name="Birren B."/>
        </authorList>
    </citation>
    <scope>NUCLEOTIDE SEQUENCE [LARGE SCALE GENOMIC DNA]</scope>
    <source>
        <strain evidence="4">ATCC 38817</strain>
    </source>
</reference>
<dbReference type="Gene3D" id="1.10.472.80">
    <property type="entry name" value="Ypt/Rab-GAP domain of gyp1p, domain 3"/>
    <property type="match status" value="1"/>
</dbReference>
<evidence type="ECO:0000313" key="4">
    <source>
        <dbReference type="EMBL" id="KCV71371.1"/>
    </source>
</evidence>
<feature type="compositionally biased region" description="Low complexity" evidence="2">
    <location>
        <begin position="228"/>
        <end position="237"/>
    </location>
</feature>
<keyword evidence="1" id="KW-0343">GTPase activation</keyword>
<dbReference type="Gene3D" id="1.10.10.750">
    <property type="entry name" value="Ypt/Rab-GAP domain of gyp1p, domain 1"/>
    <property type="match status" value="1"/>
</dbReference>
<dbReference type="PANTHER" id="PTHR22957:SF26">
    <property type="entry name" value="LD44506P"/>
    <property type="match status" value="1"/>
</dbReference>
<dbReference type="GeneID" id="20527048"/>
<feature type="region of interest" description="Disordered" evidence="2">
    <location>
        <begin position="150"/>
        <end position="177"/>
    </location>
</feature>
<dbReference type="eggNOG" id="KOG1092">
    <property type="taxonomic scope" value="Eukaryota"/>
</dbReference>
<evidence type="ECO:0000313" key="5">
    <source>
        <dbReference type="Proteomes" id="UP000030693"/>
    </source>
</evidence>
<sequence>MFPVPVTDTWPLPVSQSAASLLMSHAPAVPASSPPLQPSPPPPPSASSSSSGSLSLVHHQHPPGALFLNPQSAAATPAAADGSGIPDPHSLRANFWRTSPTGSFPSLFLQPPANAPAATPAASAAATAALTMGETLEGARRGIFFGFRSRSSSTGATSAAFPGTGPGSPAPGGTSAAQPLSQVPYRYSATPAAVAASALHEDVILESRMDPPASGGLAAFGDAAPAVGGSRPRSRSGISVHTATSPTPESDGGSSSSLPFGDLLTGVGLSSASTTGPPSSKSVPASPRGTRTLLFSRKSTSPDMPPCVDATGAMDSMHGRSRQSLSNRVTAEMLSQWLPMGEAPAPGDLGDSASRPASQPPSPTVSLVGGVSRSAATTPPADGIPKSRREKFLHLLEQPTVELAKLRELSWNGIPNDLRATVWQLLMGYLPVNRARREEARQQKRREYFAAVADYWHDDSSLHGDTPSTTDSDSLHQIRLDIPRTDPNIPLYQHPIIQRSLERSLYIWTIRHPASGYVQGINDLLMPFFMVFLSSYIGQNALDCDPAEVPAEILAATEADSFWCLSRLLDGNQDSYTHGQPGILRQVNRLEDLIIRLDGTLHRHIINEGIAFIQFAFRWMNCLLMREMCLGNTIRMWDTYIAEGIDACVTFHLYVCAAFLMRFEQQIKSMDFQGIMLFIQSPPSATEWSRTDVELLLAEAFVLKSLFHNSPKHLATGAAAGGNA</sequence>
<dbReference type="GO" id="GO:0071889">
    <property type="term" value="F:14-3-3 protein binding"/>
    <property type="evidence" value="ECO:0007669"/>
    <property type="project" value="UniProtKB-ARBA"/>
</dbReference>
<feature type="compositionally biased region" description="Low complexity" evidence="2">
    <location>
        <begin position="150"/>
        <end position="163"/>
    </location>
</feature>
<dbReference type="FunFam" id="1.10.472.80:FF:000001">
    <property type="entry name" value="TBC1 domain family member 22B"/>
    <property type="match status" value="1"/>
</dbReference>
<dbReference type="STRING" id="691883.A0A058ZBR5"/>